<dbReference type="PANTHER" id="PTHR43685">
    <property type="entry name" value="GLYCOSYLTRANSFERASE"/>
    <property type="match status" value="1"/>
</dbReference>
<sequence length="330" mass="37916">MNENPNISSKVCLASIIIPVKNGLPHIADVYKMIAKQSVDFEFEVIVIDSGSTDGSLQAVPVDDERFRLVEIPPASFGHGRTRNLGAELARGELCVFLTHDAVPANSHWLAELVRPLREDSRIAAAFGRHIAHRDASPFVSWELEAHFAGLKRWPVVWISDAREYARNQGLRQVFHFYSDNSSCLRKSVWKRHPYPDVSFAEDQLWAKIIVEAGYRKAFSWDSIVHHSHEYSFWDRLSRSYDESKALYELFGYRLSPSKAEMIRQIIRTTGRDIGLAVVNRWIVSDFWAVAKQPFDNVARQVGYYLGTADLSFVKRNETRFSRDKQLMER</sequence>
<evidence type="ECO:0000313" key="2">
    <source>
        <dbReference type="EMBL" id="MER9406669.1"/>
    </source>
</evidence>
<dbReference type="PANTHER" id="PTHR43685:SF13">
    <property type="entry name" value="O ANTIGEN BIOSYNTHESIS RHAMNOSYLTRANSFERASE RFBN"/>
    <property type="match status" value="1"/>
</dbReference>
<accession>A0ABV1Z4J8</accession>
<dbReference type="SUPFAM" id="SSF53448">
    <property type="entry name" value="Nucleotide-diphospho-sugar transferases"/>
    <property type="match status" value="1"/>
</dbReference>
<evidence type="ECO:0000313" key="3">
    <source>
        <dbReference type="Proteomes" id="UP001433071"/>
    </source>
</evidence>
<dbReference type="CDD" id="cd00761">
    <property type="entry name" value="Glyco_tranf_GTA_type"/>
    <property type="match status" value="1"/>
</dbReference>
<gene>
    <name evidence="2" type="ORF">NKI36_21785</name>
</gene>
<dbReference type="RefSeq" id="WP_352559981.1">
    <property type="nucleotide sequence ID" value="NZ_JAMYQB010000019.1"/>
</dbReference>
<organism evidence="2 3">
    <name type="scientific">Mesorhizobium caraganae</name>
    <dbReference type="NCBI Taxonomy" id="483206"/>
    <lineage>
        <taxon>Bacteria</taxon>
        <taxon>Pseudomonadati</taxon>
        <taxon>Pseudomonadota</taxon>
        <taxon>Alphaproteobacteria</taxon>
        <taxon>Hyphomicrobiales</taxon>
        <taxon>Phyllobacteriaceae</taxon>
        <taxon>Mesorhizobium</taxon>
    </lineage>
</organism>
<comment type="caution">
    <text evidence="2">The sequence shown here is derived from an EMBL/GenBank/DDBJ whole genome shotgun (WGS) entry which is preliminary data.</text>
</comment>
<reference evidence="2 3" key="1">
    <citation type="journal article" date="2024" name="Proc. Natl. Acad. Sci. U.S.A.">
        <title>The evolutionary genomics of adaptation to stress in wild rhizobium bacteria.</title>
        <authorList>
            <person name="Kehlet-Delgado H."/>
            <person name="Montoya A.P."/>
            <person name="Jensen K.T."/>
            <person name="Wendlandt C.E."/>
            <person name="Dexheimer C."/>
            <person name="Roberts M."/>
            <person name="Torres Martinez L."/>
            <person name="Friesen M.L."/>
            <person name="Griffitts J.S."/>
            <person name="Porter S.S."/>
        </authorList>
    </citation>
    <scope>NUCLEOTIDE SEQUENCE [LARGE SCALE GENOMIC DNA]</scope>
    <source>
        <strain evidence="2 3">M0641</strain>
    </source>
</reference>
<feature type="domain" description="Glycosyltransferase 2-like" evidence="1">
    <location>
        <begin position="15"/>
        <end position="189"/>
    </location>
</feature>
<dbReference type="Proteomes" id="UP001433071">
    <property type="component" value="Unassembled WGS sequence"/>
</dbReference>
<dbReference type="Gene3D" id="3.90.550.10">
    <property type="entry name" value="Spore Coat Polysaccharide Biosynthesis Protein SpsA, Chain A"/>
    <property type="match status" value="1"/>
</dbReference>
<dbReference type="InterPro" id="IPR050834">
    <property type="entry name" value="Glycosyltransf_2"/>
</dbReference>
<dbReference type="InterPro" id="IPR029044">
    <property type="entry name" value="Nucleotide-diphossugar_trans"/>
</dbReference>
<name>A0ABV1Z4J8_9HYPH</name>
<dbReference type="InterPro" id="IPR001173">
    <property type="entry name" value="Glyco_trans_2-like"/>
</dbReference>
<evidence type="ECO:0000259" key="1">
    <source>
        <dbReference type="Pfam" id="PF00535"/>
    </source>
</evidence>
<dbReference type="EMBL" id="JAMYQB010000019">
    <property type="protein sequence ID" value="MER9406669.1"/>
    <property type="molecule type" value="Genomic_DNA"/>
</dbReference>
<proteinExistence type="predicted"/>
<protein>
    <submittedName>
        <fullName evidence="2">Glycosyltransferase family 2 protein</fullName>
    </submittedName>
</protein>
<dbReference type="Pfam" id="PF00535">
    <property type="entry name" value="Glycos_transf_2"/>
    <property type="match status" value="1"/>
</dbReference>
<keyword evidence="3" id="KW-1185">Reference proteome</keyword>